<evidence type="ECO:0000256" key="3">
    <source>
        <dbReference type="PROSITE-ProRule" id="PRU00059"/>
    </source>
</evidence>
<dbReference type="Proteomes" id="UP000024635">
    <property type="component" value="Unassembled WGS sequence"/>
</dbReference>
<gene>
    <name evidence="5" type="primary">Acey_s0254.g291</name>
    <name evidence="5" type="synonym">Acey-M02D8.5</name>
    <name evidence="5" type="ORF">Y032_0254g291</name>
</gene>
<keyword evidence="6" id="KW-1185">Reference proteome</keyword>
<dbReference type="Pfam" id="PF23063">
    <property type="entry name" value="CUB_M02D8_5_4th"/>
    <property type="match status" value="1"/>
</dbReference>
<dbReference type="Pfam" id="PF23062">
    <property type="entry name" value="CUB_M02D8_5_3rd"/>
    <property type="match status" value="1"/>
</dbReference>
<protein>
    <recommendedName>
        <fullName evidence="4">CUB domain-containing protein</fullName>
    </recommendedName>
</protein>
<accession>A0A016SC62</accession>
<dbReference type="SMART" id="SM00042">
    <property type="entry name" value="CUB"/>
    <property type="match status" value="1"/>
</dbReference>
<dbReference type="InterPro" id="IPR059046">
    <property type="entry name" value="CUB_M02D8_5_2nd"/>
</dbReference>
<dbReference type="PANTHER" id="PTHR24251:SF37">
    <property type="entry name" value="CUB DOMAIN-CONTAINING PROTEIN"/>
    <property type="match status" value="1"/>
</dbReference>
<dbReference type="InterPro" id="IPR059047">
    <property type="entry name" value="CUB_M02D8_5_3rd"/>
</dbReference>
<evidence type="ECO:0000256" key="2">
    <source>
        <dbReference type="ARBA" id="ARBA00023157"/>
    </source>
</evidence>
<dbReference type="OrthoDB" id="5868910at2759"/>
<evidence type="ECO:0000313" key="5">
    <source>
        <dbReference type="EMBL" id="EYB87961.1"/>
    </source>
</evidence>
<feature type="domain" description="CUB" evidence="4">
    <location>
        <begin position="391"/>
        <end position="514"/>
    </location>
</feature>
<dbReference type="SUPFAM" id="SSF49854">
    <property type="entry name" value="Spermadhesin, CUB domain"/>
    <property type="match status" value="2"/>
</dbReference>
<dbReference type="InterPro" id="IPR059048">
    <property type="entry name" value="CUB_M02D8_5_5th"/>
</dbReference>
<dbReference type="InterPro" id="IPR059045">
    <property type="entry name" value="CUB_M02D8_5_1st"/>
</dbReference>
<organism evidence="5 6">
    <name type="scientific">Ancylostoma ceylanicum</name>
    <dbReference type="NCBI Taxonomy" id="53326"/>
    <lineage>
        <taxon>Eukaryota</taxon>
        <taxon>Metazoa</taxon>
        <taxon>Ecdysozoa</taxon>
        <taxon>Nematoda</taxon>
        <taxon>Chromadorea</taxon>
        <taxon>Rhabditida</taxon>
        <taxon>Rhabditina</taxon>
        <taxon>Rhabditomorpha</taxon>
        <taxon>Strongyloidea</taxon>
        <taxon>Ancylostomatidae</taxon>
        <taxon>Ancylostomatinae</taxon>
        <taxon>Ancylostoma</taxon>
    </lineage>
</organism>
<name>A0A016SC62_9BILA</name>
<dbReference type="PROSITE" id="PS01180">
    <property type="entry name" value="CUB"/>
    <property type="match status" value="1"/>
</dbReference>
<keyword evidence="2" id="KW-1015">Disulfide bond</keyword>
<dbReference type="AlphaFoldDB" id="A0A016SC62"/>
<dbReference type="Pfam" id="PF23064">
    <property type="entry name" value="CUB_M02D8_5_5th"/>
    <property type="match status" value="1"/>
</dbReference>
<comment type="caution">
    <text evidence="5">The sequence shown here is derived from an EMBL/GenBank/DDBJ whole genome shotgun (WGS) entry which is preliminary data.</text>
</comment>
<dbReference type="Pfam" id="PF23060">
    <property type="entry name" value="CUB_M02D8_5_1st"/>
    <property type="match status" value="1"/>
</dbReference>
<sequence length="660" mass="73252">MTASVSLQVYSDNAVVFTNPGYPTPYRGTIAKFVHHLLLVCFISSMSWLFLCNNSLFRYRYTHNVEQGEGVAVLFHQFLANAGDCVTACDVNSVCQSTCGDVMDHPKTKKILITNSSATITMQSTAPADGNYHTGIYAKSISFDLATRTYFDCNSTVDLKDGEPFFLVSQNYPNTPYQFSRCEVTFAAVDAIRVAIYDLVTVNSVLFKGVDISGKPVEVRLSGRHVTDDEPVALYFLKSLQVSFAPSNRTTSYSRGFYILVDSFKRGSASSEACMNNGAVTVHSGQTVLFGTANFGSGTYPPNMQCSYSFSSDLKDHLLAISMEFETEKCCDVMFIDGIAPPPYNLYNYQGFMQRTFQFASTQVITMNFTSDGTVQGVGFNGSVYNIDCACGSGVYQLTPNDTLLQITSPGFLHGAPTYCPELNCFWTIKFPVDYEVMLNISDINLRTGSQQDQFVIADNFARVLLSTNSTTYYGPTRFIITSGQVSINFTSASTMVLSPPLTREGFLVDLRMVKKYIRRTVITFTDDSFMADISTRSFVEGLNVTYEYSITARPGKKVTTHFFTTLNGIANLEIYDGSDTSAAMIDTSFLYNLTTMDGVPMSVRSTGEKLLVRVRPNLFNTKEKLDFQAMVTDWSQGTHCTHGINSTQPYGREENKWKE</sequence>
<dbReference type="PANTHER" id="PTHR24251">
    <property type="entry name" value="OVOCHYMASE-RELATED"/>
    <property type="match status" value="1"/>
</dbReference>
<dbReference type="Pfam" id="PF23061">
    <property type="entry name" value="CUB_M02D8_5_2nd"/>
    <property type="match status" value="1"/>
</dbReference>
<dbReference type="InterPro" id="IPR000859">
    <property type="entry name" value="CUB_dom"/>
</dbReference>
<dbReference type="Gene3D" id="2.60.120.290">
    <property type="entry name" value="Spermadhesin, CUB domain"/>
    <property type="match status" value="2"/>
</dbReference>
<keyword evidence="1" id="KW-0677">Repeat</keyword>
<evidence type="ECO:0000259" key="4">
    <source>
        <dbReference type="PROSITE" id="PS01180"/>
    </source>
</evidence>
<dbReference type="EMBL" id="JARK01001590">
    <property type="protein sequence ID" value="EYB87961.1"/>
    <property type="molecule type" value="Genomic_DNA"/>
</dbReference>
<evidence type="ECO:0000313" key="6">
    <source>
        <dbReference type="Proteomes" id="UP000024635"/>
    </source>
</evidence>
<comment type="caution">
    <text evidence="3">Lacks conserved residue(s) required for the propagation of feature annotation.</text>
</comment>
<reference evidence="6" key="1">
    <citation type="journal article" date="2015" name="Nat. Genet.">
        <title>The genome and transcriptome of the zoonotic hookworm Ancylostoma ceylanicum identify infection-specific gene families.</title>
        <authorList>
            <person name="Schwarz E.M."/>
            <person name="Hu Y."/>
            <person name="Antoshechkin I."/>
            <person name="Miller M.M."/>
            <person name="Sternberg P.W."/>
            <person name="Aroian R.V."/>
        </authorList>
    </citation>
    <scope>NUCLEOTIDE SEQUENCE</scope>
    <source>
        <strain evidence="6">HY135</strain>
    </source>
</reference>
<dbReference type="InterPro" id="IPR059043">
    <property type="entry name" value="CUB_M02D8_5_4th"/>
</dbReference>
<proteinExistence type="predicted"/>
<evidence type="ECO:0000256" key="1">
    <source>
        <dbReference type="ARBA" id="ARBA00022737"/>
    </source>
</evidence>
<dbReference type="InterPro" id="IPR035914">
    <property type="entry name" value="Sperma_CUB_dom_sf"/>
</dbReference>